<dbReference type="InterPro" id="IPR015943">
    <property type="entry name" value="WD40/YVTN_repeat-like_dom_sf"/>
</dbReference>
<reference evidence="7" key="1">
    <citation type="submission" date="2021-06" db="EMBL/GenBank/DDBJ databases">
        <authorList>
            <consortium name="DOE Joint Genome Institute"/>
            <person name="Mondo S.J."/>
            <person name="Amses K.R."/>
            <person name="Simmons D.R."/>
            <person name="Longcore J.E."/>
            <person name="Seto K."/>
            <person name="Alves G.H."/>
            <person name="Bonds A.E."/>
            <person name="Quandt C.A."/>
            <person name="Davis W.J."/>
            <person name="Chang Y."/>
            <person name="Letcher P.M."/>
            <person name="Powell M.J."/>
            <person name="Kuo A."/>
            <person name="Labutti K."/>
            <person name="Pangilinan J."/>
            <person name="Andreopoulos W."/>
            <person name="Tritt A."/>
            <person name="Riley R."/>
            <person name="Hundley H."/>
            <person name="Johnson J."/>
            <person name="Lipzen A."/>
            <person name="Barry K."/>
            <person name="Berbee M.L."/>
            <person name="Buchler N.E."/>
            <person name="Grigoriev I.V."/>
            <person name="Spatafora J.W."/>
            <person name="Stajich J.E."/>
            <person name="James T.Y."/>
        </authorList>
    </citation>
    <scope>NUCLEOTIDE SEQUENCE</scope>
    <source>
        <strain evidence="7">AG</strain>
    </source>
</reference>
<dbReference type="Gene3D" id="2.130.10.10">
    <property type="entry name" value="YVTN repeat-like/Quinoprotein amine dehydrogenase"/>
    <property type="match status" value="1"/>
</dbReference>
<feature type="repeat" description="WD" evidence="4">
    <location>
        <begin position="270"/>
        <end position="301"/>
    </location>
</feature>
<dbReference type="GO" id="GO:0034198">
    <property type="term" value="P:cellular response to amino acid starvation"/>
    <property type="evidence" value="ECO:0007669"/>
    <property type="project" value="TreeGrafter"/>
</dbReference>
<reference evidence="7" key="2">
    <citation type="journal article" date="2022" name="Proc. Natl. Acad. Sci. U.S.A.">
        <title>Diploid-dominant life cycles characterize the early evolution of Fungi.</title>
        <authorList>
            <person name="Amses K.R."/>
            <person name="Simmons D.R."/>
            <person name="Longcore J.E."/>
            <person name="Mondo S.J."/>
            <person name="Seto K."/>
            <person name="Jeronimo G.H."/>
            <person name="Bonds A.E."/>
            <person name="Quandt C.A."/>
            <person name="Davis W.J."/>
            <person name="Chang Y."/>
            <person name="Federici B.A."/>
            <person name="Kuo A."/>
            <person name="LaButti K."/>
            <person name="Pangilinan J."/>
            <person name="Andreopoulos W."/>
            <person name="Tritt A."/>
            <person name="Riley R."/>
            <person name="Hundley H."/>
            <person name="Johnson J."/>
            <person name="Lipzen A."/>
            <person name="Barry K."/>
            <person name="Lang B.F."/>
            <person name="Cuomo C.A."/>
            <person name="Buchler N.E."/>
            <person name="Grigoriev I.V."/>
            <person name="Spatafora J.W."/>
            <person name="Stajich J.E."/>
            <person name="James T.Y."/>
        </authorList>
    </citation>
    <scope>NUCLEOTIDE SEQUENCE</scope>
    <source>
        <strain evidence="7">AG</strain>
    </source>
</reference>
<dbReference type="InterPro" id="IPR049567">
    <property type="entry name" value="WDR59-like"/>
</dbReference>
<dbReference type="InterPro" id="IPR049566">
    <property type="entry name" value="WDR59_RTC1-like_RING_Znf"/>
</dbReference>
<dbReference type="PROSITE" id="PS50294">
    <property type="entry name" value="WD_REPEATS_REGION"/>
    <property type="match status" value="2"/>
</dbReference>
<sequence>MHSQNTTPDASPQLHFRRSGAEEIGKGEFNQHLMSEPATIAEDASLTTDRTQHLAPTNGHAGVRRKRQRSPTLSSQTGENTFYQRMEIRVRHSVGSMSISPSSRDIVLAGRQGLLIIDLEDPWLTPRVLPHMSKWEVADVQWSPYIARESWIASTSNQKALIWNLNHSSQHAIEHILHAHSRAISDINWSLHDPNMLATCSVDTYVHLWDMRIIGQDAHSGEEGIAIGDRSIRPESSFCAWTGNDVFLVDQNRQTLNLPCSFNTAGATQVKFNRKNQYLLASAHDKAVKIWDIRKGSDPVTTINAHSTKIYGIDWSRQNDHDIVTCSLDKSVKFWNINSPDEAQTTIVTNSPVWRARNTPFGSGVLMMPQRTETTLFLYNREKPEKPVHSFEGHTDIVKEFVWRWKGDPDHAENREFQLVTWSKDQNLRLWPIRPEVMQLVGSHKGDQQTHPTIASKALESNGVYRPHSFQQHPTQDVESARRSSTKSSLKIQTSNRTPGISPLRPTLSGSVSMDANHGKEGAANIYKDQKYAIPPLLWMQNVKTVRPTGEIRNDGTSEDVFQNVAEEMSIILNKFSSAGVRTERVDAASRTCTITLHGPWSDTGSAFLRITITFPSQYPDNTPPEFDIQKNSMISIYYRAHMAQDLSTLASAYTAQKRYCLEPCLRYLLGETPSEDLANLRFGAGNTPGFSPFNTKGSNANNAGSNDHSGFGNWNTSPGANNGDSDDEIYVGSGFGVGSDFGFQNKRVNLQSEKGIVVDMSIKQSADQNVPFPRLCGATFSGNGTLVTFFSTLRVRNSDRSATANDKSKSTTSLSAGANNNSFITNNYSEFYHHPKTYEQFEEYKEIAAMSRQGRNATVLASANSGAFGDYSGYEDAEDDMDEGIHNNSSLYLRPENLEMGSSLNNDESILYTSPKPHHETYHVVLYHPGDLMPFSADLAKAYVLFGDDTMAICSHNAAACKELGYQELYKVWCLAGEILRECVPASASQQSQPMQNRRLNRSQITRSTDVTQNKMFEYAVDLKLEPTSSSTTKLDRRDSGTGLLPLDVSLVKRRHLDRITWGLHPLGRQLVDKLMTRFMNRGDVQTLAMLSCVFREPLYHGLNKSTSLKAPPTTETMTVTPKLVPSVSHDYFSFRNKNELSISGSFPAFTPLQGQKPNITAESYNSRTEFLAQLPFAADPTPTPFGASITNYNGATDSYIAALDAARNNTAFKLSVPHRLPTNTAPITRNSDDGFLSMLPFISHSWGSTTSGVAHTPDTPHGDSLQRSINVGRDGHVMNSEITIEMTNMDTFDGDRLFHHPVPLLDPSKAGEMNIFRIFYADMLYRLGLFEKRAELLKFVQVQTNGGPSNSGSTNHMHTLLGGNDPHLDIKVRCRQCHQELVEEPSQTSDSQSQPKHGGYCSSCQRTRHRISCCICRTLVHGLVNFCIRCGHGGHSRHIKEWFVDMQHDVCPTGCGCRCLYETLEYGVPDLNMSSSTPDKAR</sequence>
<keyword evidence="1 4" id="KW-0853">WD repeat</keyword>
<dbReference type="GeneID" id="75912951"/>
<dbReference type="InterPro" id="IPR006575">
    <property type="entry name" value="RWD_dom"/>
</dbReference>
<feature type="region of interest" description="Disordered" evidence="5">
    <location>
        <begin position="467"/>
        <end position="516"/>
    </location>
</feature>
<dbReference type="SMART" id="SM00320">
    <property type="entry name" value="WD40"/>
    <property type="match status" value="5"/>
</dbReference>
<evidence type="ECO:0000256" key="5">
    <source>
        <dbReference type="SAM" id="MobiDB-lite"/>
    </source>
</evidence>
<evidence type="ECO:0000259" key="6">
    <source>
        <dbReference type="PROSITE" id="PS50908"/>
    </source>
</evidence>
<dbReference type="GO" id="GO:0035591">
    <property type="term" value="F:signaling adaptor activity"/>
    <property type="evidence" value="ECO:0007669"/>
    <property type="project" value="TreeGrafter"/>
</dbReference>
<dbReference type="PROSITE" id="PS50908">
    <property type="entry name" value="RWD"/>
    <property type="match status" value="1"/>
</dbReference>
<dbReference type="InterPro" id="IPR019775">
    <property type="entry name" value="WD40_repeat_CS"/>
</dbReference>
<dbReference type="PROSITE" id="PS00678">
    <property type="entry name" value="WD_REPEATS_1"/>
    <property type="match status" value="3"/>
</dbReference>
<name>A0AAD5HG34_UMBRA</name>
<feature type="repeat" description="WD" evidence="4">
    <location>
        <begin position="177"/>
        <end position="212"/>
    </location>
</feature>
<feature type="repeat" description="WD" evidence="4">
    <location>
        <begin position="303"/>
        <end position="345"/>
    </location>
</feature>
<feature type="region of interest" description="Disordered" evidence="5">
    <location>
        <begin position="52"/>
        <end position="78"/>
    </location>
</feature>
<comment type="caution">
    <text evidence="7">The sequence shown here is derived from an EMBL/GenBank/DDBJ whole genome shotgun (WGS) entry which is preliminary data.</text>
</comment>
<feature type="region of interest" description="Disordered" evidence="5">
    <location>
        <begin position="692"/>
        <end position="726"/>
    </location>
</feature>
<evidence type="ECO:0000256" key="3">
    <source>
        <dbReference type="ARBA" id="ARBA00038452"/>
    </source>
</evidence>
<dbReference type="InterPro" id="IPR001680">
    <property type="entry name" value="WD40_rpt"/>
</dbReference>
<dbReference type="EMBL" id="MU620906">
    <property type="protein sequence ID" value="KAI8581326.1"/>
    <property type="molecule type" value="Genomic_DNA"/>
</dbReference>
<feature type="compositionally biased region" description="Polar residues" evidence="5">
    <location>
        <begin position="486"/>
        <end position="499"/>
    </location>
</feature>
<evidence type="ECO:0000256" key="1">
    <source>
        <dbReference type="ARBA" id="ARBA00022574"/>
    </source>
</evidence>
<dbReference type="Pfam" id="PF17120">
    <property type="entry name" value="zf-RING_16"/>
    <property type="match status" value="1"/>
</dbReference>
<proteinExistence type="inferred from homology"/>
<accession>A0AAD5HG34</accession>
<dbReference type="GO" id="GO:1904263">
    <property type="term" value="P:positive regulation of TORC1 signaling"/>
    <property type="evidence" value="ECO:0007669"/>
    <property type="project" value="TreeGrafter"/>
</dbReference>
<dbReference type="SUPFAM" id="SSF50978">
    <property type="entry name" value="WD40 repeat-like"/>
    <property type="match status" value="1"/>
</dbReference>
<dbReference type="GO" id="GO:0035859">
    <property type="term" value="C:Seh1-associated complex"/>
    <property type="evidence" value="ECO:0007669"/>
    <property type="project" value="TreeGrafter"/>
</dbReference>
<feature type="compositionally biased region" description="Polar residues" evidence="5">
    <location>
        <begin position="692"/>
        <end position="724"/>
    </location>
</feature>
<protein>
    <recommendedName>
        <fullName evidence="6">RWD domain-containing protein</fullName>
    </recommendedName>
</protein>
<evidence type="ECO:0000313" key="7">
    <source>
        <dbReference type="EMBL" id="KAI8581326.1"/>
    </source>
</evidence>
<evidence type="ECO:0000256" key="2">
    <source>
        <dbReference type="ARBA" id="ARBA00022737"/>
    </source>
</evidence>
<organism evidence="7 8">
    <name type="scientific">Umbelopsis ramanniana AG</name>
    <dbReference type="NCBI Taxonomy" id="1314678"/>
    <lineage>
        <taxon>Eukaryota</taxon>
        <taxon>Fungi</taxon>
        <taxon>Fungi incertae sedis</taxon>
        <taxon>Mucoromycota</taxon>
        <taxon>Mucoromycotina</taxon>
        <taxon>Umbelopsidomycetes</taxon>
        <taxon>Umbelopsidales</taxon>
        <taxon>Umbelopsidaceae</taxon>
        <taxon>Umbelopsis</taxon>
    </lineage>
</organism>
<dbReference type="GO" id="GO:0005774">
    <property type="term" value="C:vacuolar membrane"/>
    <property type="evidence" value="ECO:0007669"/>
    <property type="project" value="TreeGrafter"/>
</dbReference>
<dbReference type="RefSeq" id="XP_051446330.1">
    <property type="nucleotide sequence ID" value="XM_051587606.1"/>
</dbReference>
<comment type="similarity">
    <text evidence="3">Belongs to the WD repeat WDR59 family.</text>
</comment>
<dbReference type="Pfam" id="PF00400">
    <property type="entry name" value="WD40"/>
    <property type="match status" value="3"/>
</dbReference>
<evidence type="ECO:0000313" key="8">
    <source>
        <dbReference type="Proteomes" id="UP001206595"/>
    </source>
</evidence>
<keyword evidence="2" id="KW-0677">Repeat</keyword>
<dbReference type="PANTHER" id="PTHR46170">
    <property type="entry name" value="GATOR COMPLEX PROTEIN WDR59"/>
    <property type="match status" value="1"/>
</dbReference>
<dbReference type="InterPro" id="IPR036322">
    <property type="entry name" value="WD40_repeat_dom_sf"/>
</dbReference>
<dbReference type="PANTHER" id="PTHR46170:SF1">
    <property type="entry name" value="GATOR COMPLEX PROTEIN WDR59"/>
    <property type="match status" value="1"/>
</dbReference>
<feature type="domain" description="RWD" evidence="6">
    <location>
        <begin position="567"/>
        <end position="676"/>
    </location>
</feature>
<evidence type="ECO:0000256" key="4">
    <source>
        <dbReference type="PROSITE-ProRule" id="PRU00221"/>
    </source>
</evidence>
<gene>
    <name evidence="7" type="ORF">K450DRAFT_232514</name>
</gene>
<feature type="compositionally biased region" description="Polar residues" evidence="5">
    <location>
        <begin position="469"/>
        <end position="478"/>
    </location>
</feature>
<dbReference type="Proteomes" id="UP001206595">
    <property type="component" value="Unassembled WGS sequence"/>
</dbReference>
<keyword evidence="8" id="KW-1185">Reference proteome</keyword>
<dbReference type="CDD" id="cd11605">
    <property type="entry name" value="RWD_DRWD_ELF-like"/>
    <property type="match status" value="1"/>
</dbReference>
<dbReference type="PROSITE" id="PS50082">
    <property type="entry name" value="WD_REPEATS_2"/>
    <property type="match status" value="3"/>
</dbReference>